<comment type="caution">
    <text evidence="5">The sequence shown here is derived from an EMBL/GenBank/DDBJ whole genome shotgun (WGS) entry which is preliminary data.</text>
</comment>
<name>A0A101ABB4_9MYCO</name>
<evidence type="ECO:0000256" key="2">
    <source>
        <dbReference type="SAM" id="SignalP"/>
    </source>
</evidence>
<proteinExistence type="predicted"/>
<organism evidence="5 6">
    <name type="scientific">Mycobacterium lehmannii</name>
    <dbReference type="NCBI Taxonomy" id="2048550"/>
    <lineage>
        <taxon>Bacteria</taxon>
        <taxon>Bacillati</taxon>
        <taxon>Actinomycetota</taxon>
        <taxon>Actinomycetes</taxon>
        <taxon>Mycobacteriales</taxon>
        <taxon>Mycobacteriaceae</taxon>
        <taxon>Mycobacterium</taxon>
    </lineage>
</organism>
<keyword evidence="2" id="KW-0732">Signal</keyword>
<keyword evidence="6" id="KW-1185">Reference proteome</keyword>
<feature type="domain" description="DUF7373" evidence="3">
    <location>
        <begin position="55"/>
        <end position="251"/>
    </location>
</feature>
<feature type="domain" description="DUF7373" evidence="4">
    <location>
        <begin position="258"/>
        <end position="391"/>
    </location>
</feature>
<dbReference type="EMBL" id="LQIR01000005">
    <property type="protein sequence ID" value="KUI19688.1"/>
    <property type="molecule type" value="Genomic_DNA"/>
</dbReference>
<dbReference type="Proteomes" id="UP000053707">
    <property type="component" value="Unassembled WGS sequence"/>
</dbReference>
<dbReference type="PROSITE" id="PS51257">
    <property type="entry name" value="PROKAR_LIPOPROTEIN"/>
    <property type="match status" value="1"/>
</dbReference>
<evidence type="ECO:0000256" key="1">
    <source>
        <dbReference type="SAM" id="MobiDB-lite"/>
    </source>
</evidence>
<gene>
    <name evidence="5" type="ORF">AU192_01665</name>
</gene>
<dbReference type="Pfam" id="PF24088">
    <property type="entry name" value="DUF7373"/>
    <property type="match status" value="1"/>
</dbReference>
<sequence>MRNAILALISVVALLATACTSTVEGSAVRATGGPVLDFDRLDPGRYPTAPRDPLGVAGDPMLGVVLEGQRLANNVVGPWEVDEALTEWFGLGAMVLPRAEALAMIGPMNVAAAAARHDFVTGFATTRTEKNKQILLNAVLRFGDDRAAQAAADDMADAVSQPQGTDGPTPKLEIPGHPEARASSHTGTDRNIGKFGAVRSFTAHGSYVLMQLAQATAGIDAATRLVTETLDLQGPEIDKFRATDPSELVDIAIDPTGLLARALPLDGRDPTFTKGGTYERRGALHFQSDPVRSAKLFSDTGVNLVAMAGTTVYEAEDVAGAADVVEEFAEEVSATAKPANPVPDMPGSRCLRTNEGSFYCLATADEYTIETSAPTLLAAQQMTAAQYIMLMS</sequence>
<evidence type="ECO:0008006" key="7">
    <source>
        <dbReference type="Google" id="ProtNLM"/>
    </source>
</evidence>
<accession>A0A101ABB4</accession>
<evidence type="ECO:0000259" key="4">
    <source>
        <dbReference type="Pfam" id="PF24092"/>
    </source>
</evidence>
<reference evidence="5 6" key="1">
    <citation type="submission" date="2016-01" db="EMBL/GenBank/DDBJ databases">
        <authorList>
            <consortium name="TB Trials Study Group"/>
            <person name="Sutton G."/>
            <person name="Brinkac L."/>
            <person name="Sanka R."/>
            <person name="Adams M."/>
            <person name="Lau E.L."/>
            <person name="Macaden R."/>
            <person name="Grewal H.M.S."/>
        </authorList>
    </citation>
    <scope>NUCLEOTIDE SEQUENCE [LARGE SCALE GENOMIC DNA]</scope>
    <source>
        <strain evidence="5 6">IS-1744</strain>
    </source>
</reference>
<feature type="chain" id="PRO_5038762643" description="PknH-like extracellular domain-containing protein" evidence="2">
    <location>
        <begin position="19"/>
        <end position="392"/>
    </location>
</feature>
<dbReference type="Pfam" id="PF24092">
    <property type="entry name" value="DUF7373_C"/>
    <property type="match status" value="1"/>
</dbReference>
<dbReference type="InterPro" id="IPR055797">
    <property type="entry name" value="DUF7373"/>
</dbReference>
<protein>
    <recommendedName>
        <fullName evidence="7">PknH-like extracellular domain-containing protein</fullName>
    </recommendedName>
</protein>
<dbReference type="AlphaFoldDB" id="A0A101ABB4"/>
<evidence type="ECO:0000313" key="5">
    <source>
        <dbReference type="EMBL" id="KUI19688.1"/>
    </source>
</evidence>
<dbReference type="RefSeq" id="WP_064394672.1">
    <property type="nucleotide sequence ID" value="NZ_LQIR01000005.1"/>
</dbReference>
<feature type="compositionally biased region" description="Basic and acidic residues" evidence="1">
    <location>
        <begin position="174"/>
        <end position="189"/>
    </location>
</feature>
<evidence type="ECO:0000259" key="3">
    <source>
        <dbReference type="Pfam" id="PF24088"/>
    </source>
</evidence>
<feature type="signal peptide" evidence="2">
    <location>
        <begin position="1"/>
        <end position="18"/>
    </location>
</feature>
<feature type="region of interest" description="Disordered" evidence="1">
    <location>
        <begin position="152"/>
        <end position="189"/>
    </location>
</feature>
<evidence type="ECO:0000313" key="6">
    <source>
        <dbReference type="Proteomes" id="UP000053707"/>
    </source>
</evidence>
<dbReference type="InterPro" id="IPR056463">
    <property type="entry name" value="DUF7373_C"/>
</dbReference>